<feature type="domain" description="Peptidoglycan binding" evidence="3">
    <location>
        <begin position="98"/>
        <end position="158"/>
    </location>
</feature>
<dbReference type="EMBL" id="FOHO01000009">
    <property type="protein sequence ID" value="SET74711.1"/>
    <property type="molecule type" value="Genomic_DNA"/>
</dbReference>
<dbReference type="Pfam" id="PF05838">
    <property type="entry name" value="Glyco_hydro_108"/>
    <property type="match status" value="1"/>
</dbReference>
<dbReference type="Pfam" id="PF09374">
    <property type="entry name" value="PG_binding_3"/>
    <property type="match status" value="1"/>
</dbReference>
<feature type="domain" description="TtsA-like Glycoside hydrolase family 108" evidence="2">
    <location>
        <begin position="11"/>
        <end position="94"/>
    </location>
</feature>
<keyword evidence="1" id="KW-0812">Transmembrane</keyword>
<dbReference type="Gene3D" id="1.20.141.10">
    <property type="entry name" value="Chitosanase, subunit A, domain 1"/>
    <property type="match status" value="1"/>
</dbReference>
<dbReference type="STRING" id="364199.SAMN04489858_10983"/>
<evidence type="ECO:0000259" key="3">
    <source>
        <dbReference type="Pfam" id="PF09374"/>
    </source>
</evidence>
<evidence type="ECO:0000259" key="2">
    <source>
        <dbReference type="Pfam" id="PF05838"/>
    </source>
</evidence>
<accession>A0A1I0GWL0</accession>
<evidence type="ECO:0000313" key="5">
    <source>
        <dbReference type="Proteomes" id="UP000199180"/>
    </source>
</evidence>
<feature type="transmembrane region" description="Helical" evidence="1">
    <location>
        <begin position="226"/>
        <end position="246"/>
    </location>
</feature>
<dbReference type="InterPro" id="IPR023346">
    <property type="entry name" value="Lysozyme-like_dom_sf"/>
</dbReference>
<dbReference type="RefSeq" id="WP_175479897.1">
    <property type="nucleotide sequence ID" value="NZ_FOHO01000009.1"/>
</dbReference>
<reference evidence="4 5" key="1">
    <citation type="submission" date="2016-10" db="EMBL/GenBank/DDBJ databases">
        <authorList>
            <person name="de Groot N.N."/>
        </authorList>
    </citation>
    <scope>NUCLEOTIDE SEQUENCE [LARGE SCALE GENOMIC DNA]</scope>
    <source>
        <strain evidence="4 5">DSM 17862</strain>
    </source>
</reference>
<keyword evidence="5" id="KW-1185">Reference proteome</keyword>
<dbReference type="AlphaFoldDB" id="A0A1I0GWL0"/>
<organism evidence="4 5">
    <name type="scientific">Paracoccus homiensis</name>
    <dbReference type="NCBI Taxonomy" id="364199"/>
    <lineage>
        <taxon>Bacteria</taxon>
        <taxon>Pseudomonadati</taxon>
        <taxon>Pseudomonadota</taxon>
        <taxon>Alphaproteobacteria</taxon>
        <taxon>Rhodobacterales</taxon>
        <taxon>Paracoccaceae</taxon>
        <taxon>Paracoccus</taxon>
    </lineage>
</organism>
<evidence type="ECO:0000256" key="1">
    <source>
        <dbReference type="SAM" id="Phobius"/>
    </source>
</evidence>
<proteinExistence type="predicted"/>
<dbReference type="CDD" id="cd13926">
    <property type="entry name" value="N-acetylmuramidase_GH108"/>
    <property type="match status" value="1"/>
</dbReference>
<evidence type="ECO:0000313" key="4">
    <source>
        <dbReference type="EMBL" id="SET74711.1"/>
    </source>
</evidence>
<gene>
    <name evidence="4" type="ORF">SAMN04489858_10983</name>
</gene>
<dbReference type="SUPFAM" id="SSF53955">
    <property type="entry name" value="Lysozyme-like"/>
    <property type="match status" value="1"/>
</dbReference>
<keyword evidence="1" id="KW-1133">Transmembrane helix</keyword>
<name>A0A1I0GWL0_9RHOB</name>
<dbReference type="Proteomes" id="UP000199180">
    <property type="component" value="Unassembled WGS sequence"/>
</dbReference>
<dbReference type="InterPro" id="IPR008565">
    <property type="entry name" value="TtsA-like_GH18_dom"/>
</dbReference>
<dbReference type="InterPro" id="IPR018537">
    <property type="entry name" value="Peptidoglycan-bd_3"/>
</dbReference>
<protein>
    <submittedName>
        <fullName evidence="4">Lysozyme family protein</fullName>
    </submittedName>
</protein>
<keyword evidence="1" id="KW-0472">Membrane</keyword>
<sequence length="251" mass="26970">MRANTEKALAWIGLSEGGYVNHPDDPGGATDRGITQRTFDAWNRSQGRPARPVRGISKFEAEAIIVSQYFQPVRFDDLPSGLDYAVADWSVNSGPSRAAKELQRIVGVAQDGVIGQQTLAAVARGSTTQIINAYCDRRMSFLRSLKTWGTFGRGWSSRVQAVRERSIDMAMGADRPDTSTVPRTPKAPDADRAESAWIKKALEEPAVWIPAAGGVLSGLTDGDGPMQWALAAVIVVGAVYAATRLLKKAGA</sequence>